<feature type="compositionally biased region" description="Basic and acidic residues" evidence="1">
    <location>
        <begin position="67"/>
        <end position="78"/>
    </location>
</feature>
<keyword evidence="3" id="KW-1185">Reference proteome</keyword>
<gene>
    <name evidence="2" type="ORF">R1flu_029117</name>
</gene>
<protein>
    <submittedName>
        <fullName evidence="2">Uncharacterized protein</fullName>
    </submittedName>
</protein>
<sequence length="92" mass="10464">MRIICDRREYDKIRLPETGPHKGESSLDYLQRTWLGCLISAEKTASHAVATVLQGRARAAFHQSKSYIEKPDGKKSPVRDSPNQKQELDIKL</sequence>
<name>A0ABD1XP56_9MARC</name>
<dbReference type="EMBL" id="JBHFFA010000008">
    <property type="protein sequence ID" value="KAL2610544.1"/>
    <property type="molecule type" value="Genomic_DNA"/>
</dbReference>
<evidence type="ECO:0000313" key="2">
    <source>
        <dbReference type="EMBL" id="KAL2610544.1"/>
    </source>
</evidence>
<organism evidence="2 3">
    <name type="scientific">Riccia fluitans</name>
    <dbReference type="NCBI Taxonomy" id="41844"/>
    <lineage>
        <taxon>Eukaryota</taxon>
        <taxon>Viridiplantae</taxon>
        <taxon>Streptophyta</taxon>
        <taxon>Embryophyta</taxon>
        <taxon>Marchantiophyta</taxon>
        <taxon>Marchantiopsida</taxon>
        <taxon>Marchantiidae</taxon>
        <taxon>Marchantiales</taxon>
        <taxon>Ricciaceae</taxon>
        <taxon>Riccia</taxon>
    </lineage>
</organism>
<reference evidence="2 3" key="1">
    <citation type="submission" date="2024-09" db="EMBL/GenBank/DDBJ databases">
        <title>Chromosome-scale assembly of Riccia fluitans.</title>
        <authorList>
            <person name="Paukszto L."/>
            <person name="Sawicki J."/>
            <person name="Karawczyk K."/>
            <person name="Piernik-Szablinska J."/>
            <person name="Szczecinska M."/>
            <person name="Mazdziarz M."/>
        </authorList>
    </citation>
    <scope>NUCLEOTIDE SEQUENCE [LARGE SCALE GENOMIC DNA]</scope>
    <source>
        <strain evidence="2">Rf_01</strain>
        <tissue evidence="2">Aerial parts of the thallus</tissue>
    </source>
</reference>
<feature type="region of interest" description="Disordered" evidence="1">
    <location>
        <begin position="64"/>
        <end position="92"/>
    </location>
</feature>
<comment type="caution">
    <text evidence="2">The sequence shown here is derived from an EMBL/GenBank/DDBJ whole genome shotgun (WGS) entry which is preliminary data.</text>
</comment>
<evidence type="ECO:0000256" key="1">
    <source>
        <dbReference type="SAM" id="MobiDB-lite"/>
    </source>
</evidence>
<accession>A0ABD1XP56</accession>
<evidence type="ECO:0000313" key="3">
    <source>
        <dbReference type="Proteomes" id="UP001605036"/>
    </source>
</evidence>
<dbReference type="AlphaFoldDB" id="A0ABD1XP56"/>
<dbReference type="Proteomes" id="UP001605036">
    <property type="component" value="Unassembled WGS sequence"/>
</dbReference>
<proteinExistence type="predicted"/>